<comment type="caution">
    <text evidence="5">The sequence shown here is derived from an EMBL/GenBank/DDBJ whole genome shotgun (WGS) entry which is preliminary data.</text>
</comment>
<dbReference type="AlphaFoldDB" id="A0A9D1R8F5"/>
<dbReference type="EMBL" id="DXGH01000072">
    <property type="protein sequence ID" value="HIW82433.1"/>
    <property type="molecule type" value="Genomic_DNA"/>
</dbReference>
<dbReference type="PANTHER" id="PTHR43464">
    <property type="entry name" value="METHYLTRANSFERASE"/>
    <property type="match status" value="1"/>
</dbReference>
<evidence type="ECO:0000313" key="6">
    <source>
        <dbReference type="Proteomes" id="UP000824265"/>
    </source>
</evidence>
<evidence type="ECO:0000256" key="3">
    <source>
        <dbReference type="ARBA" id="ARBA00022691"/>
    </source>
</evidence>
<dbReference type="Proteomes" id="UP000824265">
    <property type="component" value="Unassembled WGS sequence"/>
</dbReference>
<evidence type="ECO:0000259" key="4">
    <source>
        <dbReference type="Pfam" id="PF08242"/>
    </source>
</evidence>
<reference evidence="5" key="2">
    <citation type="submission" date="2021-04" db="EMBL/GenBank/DDBJ databases">
        <authorList>
            <person name="Gilroy R."/>
        </authorList>
    </citation>
    <scope>NUCLEOTIDE SEQUENCE</scope>
    <source>
        <strain evidence="5">CHK195-6426</strain>
    </source>
</reference>
<dbReference type="GO" id="GO:0008168">
    <property type="term" value="F:methyltransferase activity"/>
    <property type="evidence" value="ECO:0007669"/>
    <property type="project" value="UniProtKB-KW"/>
</dbReference>
<proteinExistence type="predicted"/>
<keyword evidence="1 5" id="KW-0489">Methyltransferase</keyword>
<gene>
    <name evidence="5" type="ORF">H9742_13105</name>
</gene>
<dbReference type="SUPFAM" id="SSF53335">
    <property type="entry name" value="S-adenosyl-L-methionine-dependent methyltransferases"/>
    <property type="match status" value="1"/>
</dbReference>
<dbReference type="PANTHER" id="PTHR43464:SF19">
    <property type="entry name" value="UBIQUINONE BIOSYNTHESIS O-METHYLTRANSFERASE, MITOCHONDRIAL"/>
    <property type="match status" value="1"/>
</dbReference>
<feature type="domain" description="Methyltransferase type 12" evidence="4">
    <location>
        <begin position="80"/>
        <end position="180"/>
    </location>
</feature>
<dbReference type="InterPro" id="IPR013217">
    <property type="entry name" value="Methyltransf_12"/>
</dbReference>
<sequence length="694" mass="79668">MEKTEQIGRITLDYSRYTGEDLYCDGAVEDELLSIVQNFPPEEYGAKIEEKKSWPILYHLSPLRENIVDWLPMDENAKVLEVGSGCGAVTGALARKCGHVTCVDLSKKRSLINAYRHKECENVTIHVGNFKDIEPDLPGDYDYIFLIGVFEYGQSYMGTETPYEDFLRILMPHLAKGGRIVIAIENKYGLKYFAGCREDHLGTYFSGIENYSQGGGVRTFSRRGLERIFRRCGVKEAHFYYPYPDYKFMTALYSDAYLPGKGELCNNLRNFDRDRMLLFQEKDAFDGIVEDGLFSVFSNSYEVVIGPEISVKYVKYSNDRAPEYAVKTQISRNSRGEKAVRKYPLSQRAAEHVRGMAAACESLTKRYEGGKLSINECTLKEDGELCAEFAFVDGVPLSEHMDKYLERDDLEGFYECFLEYLDRIGYHSEYPVSDFDLVFSNILVNGDTWTLIDYEWTFGKPIPARELAFRAVYCYLLEDKRREKLDISRVLQLLHITEEEAEDLKRQEMDFQSFVTGKRASMAKLRELMGRRIMVPQKWIDRYQDSEAVNRVQIYEDKGTGYREEDSYFVREAYQGENLIEFSIPVSKDVKMLRIDPAMDYCMVKIMGMTFNGQRVPLERRGVLVVNGRIAKPADREDKDQGPCIVFPTTDPNINIRVSALEAGEENLLSVRMEIVRLSGQMASDLAGAVKRLL</sequence>
<evidence type="ECO:0000256" key="1">
    <source>
        <dbReference type="ARBA" id="ARBA00022603"/>
    </source>
</evidence>
<accession>A0A9D1R8F5</accession>
<reference evidence="5" key="1">
    <citation type="journal article" date="2021" name="PeerJ">
        <title>Extensive microbial diversity within the chicken gut microbiome revealed by metagenomics and culture.</title>
        <authorList>
            <person name="Gilroy R."/>
            <person name="Ravi A."/>
            <person name="Getino M."/>
            <person name="Pursley I."/>
            <person name="Horton D.L."/>
            <person name="Alikhan N.F."/>
            <person name="Baker D."/>
            <person name="Gharbi K."/>
            <person name="Hall N."/>
            <person name="Watson M."/>
            <person name="Adriaenssens E.M."/>
            <person name="Foster-Nyarko E."/>
            <person name="Jarju S."/>
            <person name="Secka A."/>
            <person name="Antonio M."/>
            <person name="Oren A."/>
            <person name="Chaudhuri R.R."/>
            <person name="La Ragione R."/>
            <person name="Hildebrand F."/>
            <person name="Pallen M.J."/>
        </authorList>
    </citation>
    <scope>NUCLEOTIDE SEQUENCE</scope>
    <source>
        <strain evidence="5">CHK195-6426</strain>
    </source>
</reference>
<evidence type="ECO:0000256" key="2">
    <source>
        <dbReference type="ARBA" id="ARBA00022679"/>
    </source>
</evidence>
<dbReference type="GO" id="GO:0032259">
    <property type="term" value="P:methylation"/>
    <property type="evidence" value="ECO:0007669"/>
    <property type="project" value="UniProtKB-KW"/>
</dbReference>
<name>A0A9D1R8F5_9FIRM</name>
<dbReference type="InterPro" id="IPR029063">
    <property type="entry name" value="SAM-dependent_MTases_sf"/>
</dbReference>
<organism evidence="5 6">
    <name type="scientific">Candidatus Acetatifactor stercoripullorum</name>
    <dbReference type="NCBI Taxonomy" id="2838414"/>
    <lineage>
        <taxon>Bacteria</taxon>
        <taxon>Bacillati</taxon>
        <taxon>Bacillota</taxon>
        <taxon>Clostridia</taxon>
        <taxon>Lachnospirales</taxon>
        <taxon>Lachnospiraceae</taxon>
        <taxon>Acetatifactor</taxon>
    </lineage>
</organism>
<keyword evidence="2" id="KW-0808">Transferase</keyword>
<evidence type="ECO:0000313" key="5">
    <source>
        <dbReference type="EMBL" id="HIW82433.1"/>
    </source>
</evidence>
<dbReference type="Gene3D" id="3.40.50.150">
    <property type="entry name" value="Vaccinia Virus protein VP39"/>
    <property type="match status" value="1"/>
</dbReference>
<keyword evidence="3" id="KW-0949">S-adenosyl-L-methionine</keyword>
<protein>
    <submittedName>
        <fullName evidence="5">Class I SAM-dependent methyltransferase</fullName>
    </submittedName>
</protein>
<dbReference type="CDD" id="cd02440">
    <property type="entry name" value="AdoMet_MTases"/>
    <property type="match status" value="1"/>
</dbReference>
<dbReference type="Pfam" id="PF08242">
    <property type="entry name" value="Methyltransf_12"/>
    <property type="match status" value="1"/>
</dbReference>